<dbReference type="RefSeq" id="WP_041018465.1">
    <property type="nucleotide sequence ID" value="NZ_CCEJ010000010.1"/>
</dbReference>
<protein>
    <submittedName>
        <fullName evidence="1">Uncharacterized protein</fullName>
    </submittedName>
</protein>
<dbReference type="EMBL" id="CCEJ010000010">
    <property type="protein sequence ID" value="CDR34922.1"/>
    <property type="molecule type" value="Genomic_DNA"/>
</dbReference>
<reference evidence="1" key="2">
    <citation type="submission" date="2014-09" db="EMBL/GenBank/DDBJ databases">
        <title>Criblamydia sequanensis harbors a mega-plasmid encoding arsenite resistance.</title>
        <authorList>
            <person name="Bertelli C."/>
            <person name="Goesmann A."/>
            <person name="Greub G."/>
        </authorList>
    </citation>
    <scope>NUCLEOTIDE SEQUENCE [LARGE SCALE GENOMIC DNA]</scope>
    <source>
        <strain evidence="1">CRIB-18</strain>
    </source>
</reference>
<evidence type="ECO:0000313" key="1">
    <source>
        <dbReference type="EMBL" id="CDR34922.1"/>
    </source>
</evidence>
<name>A0A090D093_9BACT</name>
<dbReference type="AlphaFoldDB" id="A0A090D093"/>
<comment type="caution">
    <text evidence="1">The sequence shown here is derived from an EMBL/GenBank/DDBJ whole genome shotgun (WGS) entry which is preliminary data.</text>
</comment>
<evidence type="ECO:0000313" key="2">
    <source>
        <dbReference type="Proteomes" id="UP000031552"/>
    </source>
</evidence>
<dbReference type="STRING" id="1437425.CSEC_2116"/>
<sequence>MTVEIKTAFANVSSFEEWSTLLKKVKEEVSFFGTQYLYAEGYTGTVDIDAACRVSRSLINKSFEFSKKERLAGREVVKLTDKIYADHDKRMTNKNFITKIICFIRSFFTTLGLIISNNKGERFIWEMGSERRFYYYYTGNQYQESFGKLPLPEPSRKNPDRWYSRE</sequence>
<gene>
    <name evidence="1" type="ORF">CSEC_2116</name>
</gene>
<accession>A0A090D093</accession>
<dbReference type="OrthoDB" id="21731at2"/>
<organism evidence="1 2">
    <name type="scientific">Candidatus Criblamydia sequanensis CRIB-18</name>
    <dbReference type="NCBI Taxonomy" id="1437425"/>
    <lineage>
        <taxon>Bacteria</taxon>
        <taxon>Pseudomonadati</taxon>
        <taxon>Chlamydiota</taxon>
        <taxon>Chlamydiia</taxon>
        <taxon>Parachlamydiales</taxon>
        <taxon>Candidatus Criblamydiaceae</taxon>
        <taxon>Candidatus Criblamydia</taxon>
    </lineage>
</organism>
<reference evidence="1" key="1">
    <citation type="submission" date="2013-12" db="EMBL/GenBank/DDBJ databases">
        <authorList>
            <person name="Linke B."/>
        </authorList>
    </citation>
    <scope>NUCLEOTIDE SEQUENCE [LARGE SCALE GENOMIC DNA]</scope>
    <source>
        <strain evidence="1">CRIB-18</strain>
    </source>
</reference>
<dbReference type="Proteomes" id="UP000031552">
    <property type="component" value="Unassembled WGS sequence"/>
</dbReference>
<keyword evidence="2" id="KW-1185">Reference proteome</keyword>
<proteinExistence type="predicted"/>
<dbReference type="eggNOG" id="ENOG50346NT">
    <property type="taxonomic scope" value="Bacteria"/>
</dbReference>